<organism evidence="3 4">
    <name type="scientific">Methylobacterium dankookense</name>
    <dbReference type="NCBI Taxonomy" id="560405"/>
    <lineage>
        <taxon>Bacteria</taxon>
        <taxon>Pseudomonadati</taxon>
        <taxon>Pseudomonadota</taxon>
        <taxon>Alphaproteobacteria</taxon>
        <taxon>Hyphomicrobiales</taxon>
        <taxon>Methylobacteriaceae</taxon>
        <taxon>Methylobacterium</taxon>
    </lineage>
</organism>
<dbReference type="RefSeq" id="WP_144760973.1">
    <property type="nucleotide sequence ID" value="NZ_BPQI01000022.1"/>
</dbReference>
<reference evidence="2" key="2">
    <citation type="journal article" date="2021" name="Front. Microbiol.">
        <title>Comprehensive Comparative Genomics and Phenotyping of Methylobacterium Species.</title>
        <authorList>
            <person name="Alessa O."/>
            <person name="Ogura Y."/>
            <person name="Fujitani Y."/>
            <person name="Takami H."/>
            <person name="Hayashi T."/>
            <person name="Sahin N."/>
            <person name="Tani A."/>
        </authorList>
    </citation>
    <scope>NUCLEOTIDE SEQUENCE</scope>
    <source>
        <strain evidence="2">DSM 22415</strain>
    </source>
</reference>
<gene>
    <name evidence="2" type="ORF">IFDJLNFL_1127</name>
    <name evidence="3" type="ORF">MTDSW087_01004</name>
</gene>
<dbReference type="EMBL" id="BPQI01000022">
    <property type="protein sequence ID" value="GJD55243.1"/>
    <property type="molecule type" value="Genomic_DNA"/>
</dbReference>
<evidence type="ECO:0000313" key="4">
    <source>
        <dbReference type="Proteomes" id="UP000401717"/>
    </source>
</evidence>
<reference evidence="3 4" key="1">
    <citation type="submission" date="2019-06" db="EMBL/GenBank/DDBJ databases">
        <authorList>
            <person name="Rodrigo-Torres L."/>
            <person name="Arahal R. D."/>
            <person name="Lucena T."/>
        </authorList>
    </citation>
    <scope>NUCLEOTIDE SEQUENCE [LARGE SCALE GENOMIC DNA]</scope>
    <source>
        <strain evidence="3 4">SW08-7</strain>
    </source>
</reference>
<keyword evidence="1" id="KW-1133">Transmembrane helix</keyword>
<name>A0A564FTE0_9HYPH</name>
<dbReference type="Proteomes" id="UP001055303">
    <property type="component" value="Unassembled WGS sequence"/>
</dbReference>
<evidence type="ECO:0000313" key="2">
    <source>
        <dbReference type="EMBL" id="GJD55243.1"/>
    </source>
</evidence>
<evidence type="ECO:0000313" key="3">
    <source>
        <dbReference type="EMBL" id="VUF11323.1"/>
    </source>
</evidence>
<dbReference type="OrthoDB" id="8005390at2"/>
<protein>
    <submittedName>
        <fullName evidence="3">Uncharacterized protein</fullName>
    </submittedName>
</protein>
<proteinExistence type="predicted"/>
<accession>A0A564FTE0</accession>
<evidence type="ECO:0000256" key="1">
    <source>
        <dbReference type="SAM" id="Phobius"/>
    </source>
</evidence>
<dbReference type="AlphaFoldDB" id="A0A564FTE0"/>
<keyword evidence="5" id="KW-1185">Reference proteome</keyword>
<dbReference type="Proteomes" id="UP000401717">
    <property type="component" value="Unassembled WGS sequence"/>
</dbReference>
<sequence>MLLVVFAAIAGGLATGAALLAHGGLVVALLAAPLGGSLSALLAGLINLRRTETSWRFEADLEAQTDAMVAELRSLVAQGMHQDGGQSQPARWIV</sequence>
<feature type="transmembrane region" description="Helical" evidence="1">
    <location>
        <begin position="26"/>
        <end position="48"/>
    </location>
</feature>
<keyword evidence="1" id="KW-0812">Transmembrane</keyword>
<reference evidence="2" key="3">
    <citation type="submission" date="2021-08" db="EMBL/GenBank/DDBJ databases">
        <authorList>
            <person name="Tani A."/>
            <person name="Ola A."/>
            <person name="Ogura Y."/>
            <person name="Katsura K."/>
            <person name="Hayashi T."/>
        </authorList>
    </citation>
    <scope>NUCLEOTIDE SEQUENCE</scope>
    <source>
        <strain evidence="2">DSM 22415</strain>
    </source>
</reference>
<evidence type="ECO:0000313" key="5">
    <source>
        <dbReference type="Proteomes" id="UP001055303"/>
    </source>
</evidence>
<dbReference type="EMBL" id="CABFVH010000004">
    <property type="protein sequence ID" value="VUF11323.1"/>
    <property type="molecule type" value="Genomic_DNA"/>
</dbReference>
<keyword evidence="1" id="KW-0472">Membrane</keyword>